<dbReference type="PANTHER" id="PTHR21493:SF9">
    <property type="entry name" value="GOLGI TRANSPORT PROTEIN 1-RELATED"/>
    <property type="match status" value="1"/>
</dbReference>
<dbReference type="OrthoDB" id="2193718at2759"/>
<keyword evidence="1" id="KW-1133">Transmembrane helix</keyword>
<keyword evidence="3" id="KW-1185">Reference proteome</keyword>
<feature type="transmembrane region" description="Helical" evidence="1">
    <location>
        <begin position="64"/>
        <end position="92"/>
    </location>
</feature>
<evidence type="ECO:0000313" key="2">
    <source>
        <dbReference type="EMBL" id="RVD92254.1"/>
    </source>
</evidence>
<dbReference type="AlphaFoldDB" id="A0A437AM79"/>
<name>A0A437AM79_9MICR</name>
<evidence type="ECO:0000313" key="3">
    <source>
        <dbReference type="Proteomes" id="UP000282876"/>
    </source>
</evidence>
<dbReference type="GO" id="GO:0006888">
    <property type="term" value="P:endoplasmic reticulum to Golgi vesicle-mediated transport"/>
    <property type="evidence" value="ECO:0007669"/>
    <property type="project" value="InterPro"/>
</dbReference>
<protein>
    <submittedName>
        <fullName evidence="2">Uncharacterized protein</fullName>
    </submittedName>
</protein>
<sequence>MDFSETGIFTIGFGFFFFVTGMMCLGDKGMALAGNLLVIIGILIFTRGNFMMFLSRTKLKGTTLFVLGLAFMLKKVLVLGFFIELIGIFILISDKIPSFKNLIRNFFFKLFRFVK</sequence>
<keyword evidence="1" id="KW-0472">Membrane</keyword>
<feature type="transmembrane region" description="Helical" evidence="1">
    <location>
        <begin position="32"/>
        <end position="52"/>
    </location>
</feature>
<dbReference type="PANTHER" id="PTHR21493">
    <property type="entry name" value="CGI-141-RELATED/LIPASE CONTAINING PROTEIN"/>
    <property type="match status" value="1"/>
</dbReference>
<reference evidence="2 3" key="1">
    <citation type="submission" date="2018-10" db="EMBL/GenBank/DDBJ databases">
        <title>Draft genome sequence of the microsporidian Tubulinosema ratisbonensis.</title>
        <authorList>
            <person name="Polonais V."/>
            <person name="Peyretaillade E."/>
            <person name="Niehus S."/>
            <person name="Wawrzyniak I."/>
            <person name="Franchet A."/>
            <person name="Gaspin C."/>
            <person name="Reichstadt M."/>
            <person name="Belser C."/>
            <person name="Labadie K."/>
            <person name="Delbac F."/>
            <person name="Ferrandon D."/>
        </authorList>
    </citation>
    <scope>NUCLEOTIDE SEQUENCE [LARGE SCALE GENOMIC DNA]</scope>
    <source>
        <strain evidence="2 3">Franzen</strain>
    </source>
</reference>
<comment type="caution">
    <text evidence="2">The sequence shown here is derived from an EMBL/GenBank/DDBJ whole genome shotgun (WGS) entry which is preliminary data.</text>
</comment>
<dbReference type="Proteomes" id="UP000282876">
    <property type="component" value="Unassembled WGS sequence"/>
</dbReference>
<evidence type="ECO:0000256" key="1">
    <source>
        <dbReference type="SAM" id="Phobius"/>
    </source>
</evidence>
<dbReference type="VEuPathDB" id="MicrosporidiaDB:TUBRATIS_12350"/>
<feature type="transmembrane region" description="Helical" evidence="1">
    <location>
        <begin position="6"/>
        <end position="25"/>
    </location>
</feature>
<organism evidence="2 3">
    <name type="scientific">Tubulinosema ratisbonensis</name>
    <dbReference type="NCBI Taxonomy" id="291195"/>
    <lineage>
        <taxon>Eukaryota</taxon>
        <taxon>Fungi</taxon>
        <taxon>Fungi incertae sedis</taxon>
        <taxon>Microsporidia</taxon>
        <taxon>Tubulinosematoidea</taxon>
        <taxon>Tubulinosematidae</taxon>
        <taxon>Tubulinosema</taxon>
    </lineage>
</organism>
<dbReference type="GO" id="GO:0042147">
    <property type="term" value="P:retrograde transport, endosome to Golgi"/>
    <property type="evidence" value="ECO:0007669"/>
    <property type="project" value="InterPro"/>
</dbReference>
<gene>
    <name evidence="2" type="ORF">TUBRATIS_12350</name>
</gene>
<keyword evidence="1" id="KW-0812">Transmembrane</keyword>
<accession>A0A437AM79</accession>
<dbReference type="STRING" id="291195.A0A437AM79"/>
<dbReference type="InterPro" id="IPR045176">
    <property type="entry name" value="Got1"/>
</dbReference>
<dbReference type="GO" id="GO:0005829">
    <property type="term" value="C:cytosol"/>
    <property type="evidence" value="ECO:0007669"/>
    <property type="project" value="GOC"/>
</dbReference>
<dbReference type="EMBL" id="RCSS01000265">
    <property type="protein sequence ID" value="RVD92254.1"/>
    <property type="molecule type" value="Genomic_DNA"/>
</dbReference>
<proteinExistence type="predicted"/>